<evidence type="ECO:0000313" key="6">
    <source>
        <dbReference type="Proteomes" id="UP000597886"/>
    </source>
</evidence>
<comment type="caution">
    <text evidence="5">The sequence shown here is derived from an EMBL/GenBank/DDBJ whole genome shotgun (WGS) entry which is preliminary data.</text>
</comment>
<dbReference type="PANTHER" id="PTHR46796">
    <property type="entry name" value="HTH-TYPE TRANSCRIPTIONAL ACTIVATOR RHAS-RELATED"/>
    <property type="match status" value="1"/>
</dbReference>
<evidence type="ECO:0000256" key="3">
    <source>
        <dbReference type="ARBA" id="ARBA00023163"/>
    </source>
</evidence>
<dbReference type="SUPFAM" id="SSF46689">
    <property type="entry name" value="Homeodomain-like"/>
    <property type="match status" value="1"/>
</dbReference>
<dbReference type="Proteomes" id="UP000597886">
    <property type="component" value="Unassembled WGS sequence"/>
</dbReference>
<dbReference type="AlphaFoldDB" id="A0AA90Z628"/>
<evidence type="ECO:0000256" key="2">
    <source>
        <dbReference type="ARBA" id="ARBA00023125"/>
    </source>
</evidence>
<accession>A0AA90Z628</accession>
<keyword evidence="1" id="KW-0805">Transcription regulation</keyword>
<dbReference type="InterPro" id="IPR018060">
    <property type="entry name" value="HTH_AraC"/>
</dbReference>
<proteinExistence type="predicted"/>
<dbReference type="SMART" id="SM00342">
    <property type="entry name" value="HTH_ARAC"/>
    <property type="match status" value="1"/>
</dbReference>
<dbReference type="Gene3D" id="1.10.10.60">
    <property type="entry name" value="Homeodomain-like"/>
    <property type="match status" value="1"/>
</dbReference>
<dbReference type="EMBL" id="WVRA01000019">
    <property type="protein sequence ID" value="NOE20901.1"/>
    <property type="molecule type" value="Genomic_DNA"/>
</dbReference>
<dbReference type="GO" id="GO:0043565">
    <property type="term" value="F:sequence-specific DNA binding"/>
    <property type="evidence" value="ECO:0007669"/>
    <property type="project" value="InterPro"/>
</dbReference>
<keyword evidence="3" id="KW-0804">Transcription</keyword>
<evidence type="ECO:0000256" key="1">
    <source>
        <dbReference type="ARBA" id="ARBA00023015"/>
    </source>
</evidence>
<protein>
    <submittedName>
        <fullName evidence="5">Helix-turn-helix domain-containing protein</fullName>
    </submittedName>
</protein>
<feature type="domain" description="HTH araC/xylS-type" evidence="4">
    <location>
        <begin position="224"/>
        <end position="322"/>
    </location>
</feature>
<organism evidence="5 6">
    <name type="scientific">Ruegeria atlantica</name>
    <dbReference type="NCBI Taxonomy" id="81569"/>
    <lineage>
        <taxon>Bacteria</taxon>
        <taxon>Pseudomonadati</taxon>
        <taxon>Pseudomonadota</taxon>
        <taxon>Alphaproteobacteria</taxon>
        <taxon>Rhodobacterales</taxon>
        <taxon>Roseobacteraceae</taxon>
        <taxon>Ruegeria</taxon>
    </lineage>
</organism>
<dbReference type="InterPro" id="IPR009057">
    <property type="entry name" value="Homeodomain-like_sf"/>
</dbReference>
<evidence type="ECO:0000259" key="4">
    <source>
        <dbReference type="PROSITE" id="PS01124"/>
    </source>
</evidence>
<dbReference type="InterPro" id="IPR050204">
    <property type="entry name" value="AraC_XylS_family_regulators"/>
</dbReference>
<name>A0AA90Z628_9RHOB</name>
<dbReference type="PROSITE" id="PS01124">
    <property type="entry name" value="HTH_ARAC_FAMILY_2"/>
    <property type="match status" value="1"/>
</dbReference>
<evidence type="ECO:0000313" key="5">
    <source>
        <dbReference type="EMBL" id="NOE20901.1"/>
    </source>
</evidence>
<keyword evidence="2" id="KW-0238">DNA-binding</keyword>
<sequence>MKHYVLANDRADLAKTGPEVPERIKYIDVILSDTRALASAEIVVEFYHALNSLVENCSYVVNLRVSGNDSVGGPLYWAGRTAIFWGDLENNWDVSGSRRSWISQVLNLSSRTVLVGGAVLLLVQLGRAGRNIVAVHPNFAAAALESGLESCGAATHLAADGHPHSATSRLSALRLLSEFVSMDHGEHIADALRSYIGLTEPTQKHESRLAAQLVHRAKGDLLVMRTLDAMQENIEDPLTISDLSRLLKTSTRQLQRRFLSKTGAKLLSTYKELRLERAQNLLQFTNMSQIEISAATGFSSPVALKRAFQRCYKTSPDDVRDRRFMGSMAPEGS</sequence>
<reference evidence="5" key="1">
    <citation type="submission" date="2019-12" db="EMBL/GenBank/DDBJ databases">
        <title>Ruegeria JWLKs population differentiation of coral mucus and skeleton niches.</title>
        <authorList>
            <person name="Luo D."/>
        </authorList>
    </citation>
    <scope>NUCLEOTIDE SEQUENCE</scope>
    <source>
        <strain evidence="5">HKCCD6181</strain>
    </source>
</reference>
<dbReference type="GO" id="GO:0003700">
    <property type="term" value="F:DNA-binding transcription factor activity"/>
    <property type="evidence" value="ECO:0007669"/>
    <property type="project" value="InterPro"/>
</dbReference>
<gene>
    <name evidence="5" type="ORF">GS634_22455</name>
</gene>
<dbReference type="Pfam" id="PF12833">
    <property type="entry name" value="HTH_18"/>
    <property type="match status" value="1"/>
</dbReference>
<dbReference type="RefSeq" id="WP_171331965.1">
    <property type="nucleotide sequence ID" value="NZ_WVRA01000019.1"/>
</dbReference>